<name>A0A8S1H896_9PELO</name>
<feature type="region of interest" description="Disordered" evidence="1">
    <location>
        <begin position="1"/>
        <end position="25"/>
    </location>
</feature>
<dbReference type="InterPro" id="IPR010920">
    <property type="entry name" value="LSM_dom_sf"/>
</dbReference>
<dbReference type="PANTHER" id="PTHR21415:SF1">
    <property type="entry name" value="U7 SNRNA-ASSOCIATED SM-LIKE PROTEIN LSM11"/>
    <property type="match status" value="1"/>
</dbReference>
<proteinExistence type="predicted"/>
<dbReference type="EMBL" id="CAJGYM010000017">
    <property type="protein sequence ID" value="CAD6190748.1"/>
    <property type="molecule type" value="Genomic_DNA"/>
</dbReference>
<feature type="domain" description="Sm" evidence="2">
    <location>
        <begin position="114"/>
        <end position="220"/>
    </location>
</feature>
<dbReference type="GO" id="GO:0071209">
    <property type="term" value="F:U7 snRNA binding"/>
    <property type="evidence" value="ECO:0007669"/>
    <property type="project" value="InterPro"/>
</dbReference>
<evidence type="ECO:0000313" key="3">
    <source>
        <dbReference type="EMBL" id="CAD6190748.1"/>
    </source>
</evidence>
<dbReference type="PANTHER" id="PTHR21415">
    <property type="entry name" value="U7 SNRNA-ASSOCIATED SM-LIKE PROTEIN LSM11"/>
    <property type="match status" value="1"/>
</dbReference>
<reference evidence="3" key="1">
    <citation type="submission" date="2020-10" db="EMBL/GenBank/DDBJ databases">
        <authorList>
            <person name="Kikuchi T."/>
        </authorList>
    </citation>
    <scope>NUCLEOTIDE SEQUENCE</scope>
    <source>
        <strain evidence="3">NKZ352</strain>
    </source>
</reference>
<dbReference type="GO" id="GO:0006398">
    <property type="term" value="P:mRNA 3'-end processing by stem-loop binding and cleavage"/>
    <property type="evidence" value="ECO:0007669"/>
    <property type="project" value="TreeGrafter"/>
</dbReference>
<dbReference type="Proteomes" id="UP000835052">
    <property type="component" value="Unassembled WGS sequence"/>
</dbReference>
<feature type="compositionally biased region" description="Basic and acidic residues" evidence="1">
    <location>
        <begin position="1"/>
        <end position="11"/>
    </location>
</feature>
<dbReference type="AlphaFoldDB" id="A0A8S1H896"/>
<sequence>MEEFDAEKALEESASDGDDVSTEDLDEFELKLVENHPELALAVCLIDQELEQQEQQGPSKKQQKRERVERIVAMTEGGAELLTKKKGKRKEAWTVLFEALAAISEIGPLALLQKAIKSQRKVQIRVRSAVRIDRVFQGVPVLFDAHINVLLKDVVETVLLGRQEQRQVSQRRDLNSRLPPFLRWKDGGNWPLPRGAHHLVQHRRTPTAFIKGDSVVLISLI</sequence>
<gene>
    <name evidence="3" type="ORF">CAUJ_LOCUS6667</name>
</gene>
<keyword evidence="4" id="KW-1185">Reference proteome</keyword>
<feature type="compositionally biased region" description="Acidic residues" evidence="1">
    <location>
        <begin position="13"/>
        <end position="25"/>
    </location>
</feature>
<evidence type="ECO:0000313" key="4">
    <source>
        <dbReference type="Proteomes" id="UP000835052"/>
    </source>
</evidence>
<protein>
    <recommendedName>
        <fullName evidence="2">Sm domain-containing protein</fullName>
    </recommendedName>
</protein>
<dbReference type="InterPro" id="IPR001163">
    <property type="entry name" value="Sm_dom_euk/arc"/>
</dbReference>
<dbReference type="Gene3D" id="2.30.30.100">
    <property type="match status" value="1"/>
</dbReference>
<dbReference type="CDD" id="cd00600">
    <property type="entry name" value="Sm_like"/>
    <property type="match status" value="1"/>
</dbReference>
<comment type="caution">
    <text evidence="3">The sequence shown here is derived from an EMBL/GenBank/DDBJ whole genome shotgun (WGS) entry which is preliminary data.</text>
</comment>
<dbReference type="SMART" id="SM00651">
    <property type="entry name" value="Sm"/>
    <property type="match status" value="1"/>
</dbReference>
<accession>A0A8S1H896</accession>
<evidence type="ECO:0000259" key="2">
    <source>
        <dbReference type="SMART" id="SM00651"/>
    </source>
</evidence>
<dbReference type="OrthoDB" id="10002367at2759"/>
<organism evidence="3 4">
    <name type="scientific">Caenorhabditis auriculariae</name>
    <dbReference type="NCBI Taxonomy" id="2777116"/>
    <lineage>
        <taxon>Eukaryota</taxon>
        <taxon>Metazoa</taxon>
        <taxon>Ecdysozoa</taxon>
        <taxon>Nematoda</taxon>
        <taxon>Chromadorea</taxon>
        <taxon>Rhabditida</taxon>
        <taxon>Rhabditina</taxon>
        <taxon>Rhabditomorpha</taxon>
        <taxon>Rhabditoidea</taxon>
        <taxon>Rhabditidae</taxon>
        <taxon>Peloderinae</taxon>
        <taxon>Caenorhabditis</taxon>
    </lineage>
</organism>
<evidence type="ECO:0000256" key="1">
    <source>
        <dbReference type="SAM" id="MobiDB-lite"/>
    </source>
</evidence>
<dbReference type="GO" id="GO:0005683">
    <property type="term" value="C:U7 snRNP"/>
    <property type="evidence" value="ECO:0007669"/>
    <property type="project" value="TreeGrafter"/>
</dbReference>
<dbReference type="SUPFAM" id="SSF50182">
    <property type="entry name" value="Sm-like ribonucleoproteins"/>
    <property type="match status" value="1"/>
</dbReference>
<dbReference type="InterPro" id="IPR039267">
    <property type="entry name" value="Lsm11"/>
</dbReference>